<dbReference type="GO" id="GO:0003700">
    <property type="term" value="F:DNA-binding transcription factor activity"/>
    <property type="evidence" value="ECO:0007669"/>
    <property type="project" value="TreeGrafter"/>
</dbReference>
<dbReference type="GO" id="GO:0045944">
    <property type="term" value="P:positive regulation of transcription by RNA polymerase II"/>
    <property type="evidence" value="ECO:0007669"/>
    <property type="project" value="TreeGrafter"/>
</dbReference>
<keyword evidence="2" id="KW-0539">Nucleus</keyword>
<dbReference type="GO" id="GO:0005634">
    <property type="term" value="C:nucleus"/>
    <property type="evidence" value="ECO:0007669"/>
    <property type="project" value="UniProtKB-SubCell"/>
</dbReference>
<evidence type="ECO:0000313" key="4">
    <source>
        <dbReference type="EMBL" id="CED83530.1"/>
    </source>
</evidence>
<proteinExistence type="predicted"/>
<evidence type="ECO:0000256" key="1">
    <source>
        <dbReference type="ARBA" id="ARBA00004123"/>
    </source>
</evidence>
<evidence type="ECO:0008006" key="5">
    <source>
        <dbReference type="Google" id="ProtNLM"/>
    </source>
</evidence>
<feature type="coiled-coil region" evidence="3">
    <location>
        <begin position="392"/>
        <end position="419"/>
    </location>
</feature>
<organism evidence="4">
    <name type="scientific">Phaffia rhodozyma</name>
    <name type="common">Yeast</name>
    <name type="synonym">Xanthophyllomyces dendrorhous</name>
    <dbReference type="NCBI Taxonomy" id="264483"/>
    <lineage>
        <taxon>Eukaryota</taxon>
        <taxon>Fungi</taxon>
        <taxon>Dikarya</taxon>
        <taxon>Basidiomycota</taxon>
        <taxon>Agaricomycotina</taxon>
        <taxon>Tremellomycetes</taxon>
        <taxon>Cystofilobasidiales</taxon>
        <taxon>Mrakiaceae</taxon>
        <taxon>Phaffia</taxon>
    </lineage>
</organism>
<evidence type="ECO:0000256" key="3">
    <source>
        <dbReference type="SAM" id="Coils"/>
    </source>
</evidence>
<accession>A0A0F7SSK5</accession>
<sequence length="560" mass="62520">MTRPSCQACVRLSKVCTWPETDVYKGKRPSGRQGGGSSGIITTNNERERSALIDHRPKDQVNLPAEMKDFFDILESSSSNFSAPASGNGESGSFRSVSLLNNFGTAPPIKFGPLDDFSSSPSSDSIGWLNQLIHSNPKSDSTELNINSYADDLLEHYSKFLSPLVSCTKEDLPSGFEAFTALALDEMDFRPSTSALHLAILSWTGRHLVNQGQLKYESVSEEYGAQAIDLLNASFQALSTENSPEDGGTERVVSPDKEIEKMTLLAGTLMIMQHKICRGDVWGYEKFVGHLKTLYRTLYGSCPDSGTKKFNLLENLAYHDVLSSRILLDSPIVASSLLAEAACKSPNSVYTLTGLSLPVFVRMHQTAELIRERRANQFGGVDKDGTWTDERLLDMVQKAQKLESELQLEKDKASVLISQNPDLQHHHYLHEAFRIACLIFLHTSALCSPPQSFTIRLLVRQALSLLEVLAKRDIPGYCSAHWILFVTGLAASATGHEPDKPSDRERVEKLYAIMLDQFRFLNVSRSRMLVYTVWERNDRGSLFVDWLDVAAEFDWDLFFV</sequence>
<dbReference type="AlphaFoldDB" id="A0A0F7SSK5"/>
<comment type="subcellular location">
    <subcellularLocation>
        <location evidence="1">Nucleus</location>
    </subcellularLocation>
</comment>
<dbReference type="PANTHER" id="PTHR37534:SF7">
    <property type="entry name" value="TRANSCRIPTIONAL ACTIVATOR PROTEIN UGA3"/>
    <property type="match status" value="1"/>
</dbReference>
<name>A0A0F7SSK5_PHARH</name>
<dbReference type="InterPro" id="IPR021858">
    <property type="entry name" value="Fun_TF"/>
</dbReference>
<dbReference type="EMBL" id="LN483157">
    <property type="protein sequence ID" value="CED83530.1"/>
    <property type="molecule type" value="Genomic_DNA"/>
</dbReference>
<reference evidence="4" key="1">
    <citation type="submission" date="2014-08" db="EMBL/GenBank/DDBJ databases">
        <authorList>
            <person name="Sharma Rahul"/>
            <person name="Thines Marco"/>
        </authorList>
    </citation>
    <scope>NUCLEOTIDE SEQUENCE</scope>
</reference>
<dbReference type="GO" id="GO:0000976">
    <property type="term" value="F:transcription cis-regulatory region binding"/>
    <property type="evidence" value="ECO:0007669"/>
    <property type="project" value="TreeGrafter"/>
</dbReference>
<protein>
    <recommendedName>
        <fullName evidence="5">Zn(2)-C6 fungal-type DNA-binding domain</fullName>
    </recommendedName>
</protein>
<dbReference type="Pfam" id="PF11951">
    <property type="entry name" value="Fungal_trans_2"/>
    <property type="match status" value="1"/>
</dbReference>
<dbReference type="PANTHER" id="PTHR37534">
    <property type="entry name" value="TRANSCRIPTIONAL ACTIVATOR PROTEIN UGA3"/>
    <property type="match status" value="1"/>
</dbReference>
<keyword evidence="3" id="KW-0175">Coiled coil</keyword>
<evidence type="ECO:0000256" key="2">
    <source>
        <dbReference type="ARBA" id="ARBA00023242"/>
    </source>
</evidence>